<comment type="caution">
    <text evidence="1">The sequence shown here is derived from an EMBL/GenBank/DDBJ whole genome shotgun (WGS) entry which is preliminary data.</text>
</comment>
<accession>A0A8S3U0R3</accession>
<evidence type="ECO:0000313" key="2">
    <source>
        <dbReference type="Proteomes" id="UP000683360"/>
    </source>
</evidence>
<keyword evidence="2" id="KW-1185">Reference proteome</keyword>
<organism evidence="1 2">
    <name type="scientific">Mytilus edulis</name>
    <name type="common">Blue mussel</name>
    <dbReference type="NCBI Taxonomy" id="6550"/>
    <lineage>
        <taxon>Eukaryota</taxon>
        <taxon>Metazoa</taxon>
        <taxon>Spiralia</taxon>
        <taxon>Lophotrochozoa</taxon>
        <taxon>Mollusca</taxon>
        <taxon>Bivalvia</taxon>
        <taxon>Autobranchia</taxon>
        <taxon>Pteriomorphia</taxon>
        <taxon>Mytilida</taxon>
        <taxon>Mytiloidea</taxon>
        <taxon>Mytilidae</taxon>
        <taxon>Mytilinae</taxon>
        <taxon>Mytilus</taxon>
    </lineage>
</organism>
<dbReference type="AlphaFoldDB" id="A0A8S3U0R3"/>
<name>A0A8S3U0R3_MYTED</name>
<reference evidence="1" key="1">
    <citation type="submission" date="2021-03" db="EMBL/GenBank/DDBJ databases">
        <authorList>
            <person name="Bekaert M."/>
        </authorList>
    </citation>
    <scope>NUCLEOTIDE SEQUENCE</scope>
</reference>
<proteinExistence type="predicted"/>
<dbReference type="EMBL" id="CAJPWZ010002388">
    <property type="protein sequence ID" value="CAG2237424.1"/>
    <property type="molecule type" value="Genomic_DNA"/>
</dbReference>
<protein>
    <submittedName>
        <fullName evidence="1">Uncharacterized protein</fullName>
    </submittedName>
</protein>
<dbReference type="Proteomes" id="UP000683360">
    <property type="component" value="Unassembled WGS sequence"/>
</dbReference>
<sequence>MGATCGKKRNSDRNQQGKEFALARFVLRLRYIFNKNRVVPFNEPGSRSVSSVLSNTAIIPRNNKNKSRHLSAEERNCQTELNTPCVDQNSTPLLDIVEFNNEDLPSARDKSNRKHYIQRTGEETKVAKENQPIIGIQTCVSKFEKDADKLLSGNRKRRHNKASKGVRTNMSIMFAATSNMDVSLPGEVIPSAGASNVTRPQLTVPEIHTQEKKYLDSWMVRQIKKDNLKK</sequence>
<evidence type="ECO:0000313" key="1">
    <source>
        <dbReference type="EMBL" id="CAG2237424.1"/>
    </source>
</evidence>
<gene>
    <name evidence="1" type="ORF">MEDL_49884</name>
</gene>